<gene>
    <name evidence="1" type="ordered locus">Ilyop_2298</name>
</gene>
<dbReference type="AlphaFoldDB" id="E3HD03"/>
<dbReference type="OrthoDB" id="9801336at2"/>
<geneLocation type="plasmid" evidence="1 2">
    <name>pILYOP01</name>
</geneLocation>
<protein>
    <recommendedName>
        <fullName evidence="3">Phosphate-selective porin O and P</fullName>
    </recommendedName>
</protein>
<keyword evidence="2" id="KW-1185">Reference proteome</keyword>
<accession>E3HD03</accession>
<dbReference type="RefSeq" id="WP_013388718.1">
    <property type="nucleotide sequence ID" value="NC_014633.1"/>
</dbReference>
<dbReference type="KEGG" id="ipo:Ilyop_2298"/>
<name>E3HD03_ILYPC</name>
<sequence length="416" mass="48953">MKLKYFFIFFLTFQGISYASLEDTEFSGFLESAEGKPVASKEYQQEDFNLGEIRLQLQADTLLTDTSESRFKIDFYRDEVLEEWKLYLREGYISYYPSYFYEIKAGRQVLTWGTGDLIFINDRFPKDYESFYSGRDMEYLKVPSDAVKISFFPQKYIVDLVIIPIFTPNKVVNGERLTFFDQSSGDFVYTGEDYFNADEPSTSLDNTQLAVRIKKNIEGNEIALYGYRGFYLDPNPSEDGEYYYSKTNVFGASWIGSALDGIANSEIGYEDSRDDRDGDDPYITNSYLKFLVGYKREMGRDFTVGVQYYLEHMLDYDNYRESLPESFSQYARHKNRSMFALRLSKLMMQQKLKYELFTFYSPTDEDGYINPDISYKWSDGLSTSLGMNIFYGKYYYTDFAQLKDNTNIYFRIRYSF</sequence>
<reference evidence="1 2" key="1">
    <citation type="journal article" date="2010" name="Stand. Genomic Sci.">
        <title>Complete genome sequence of Ilyobacter polytropus type strain (CuHbu1).</title>
        <authorList>
            <person name="Sikorski J."/>
            <person name="Chertkov O."/>
            <person name="Lapidus A."/>
            <person name="Nolan M."/>
            <person name="Lucas S."/>
            <person name="Del Rio T.G."/>
            <person name="Tice H."/>
            <person name="Cheng J.F."/>
            <person name="Tapia R."/>
            <person name="Han C."/>
            <person name="Goodwin L."/>
            <person name="Pitluck S."/>
            <person name="Liolios K."/>
            <person name="Ivanova N."/>
            <person name="Mavromatis K."/>
            <person name="Mikhailova N."/>
            <person name="Pati A."/>
            <person name="Chen A."/>
            <person name="Palaniappan K."/>
            <person name="Land M."/>
            <person name="Hauser L."/>
            <person name="Chang Y.J."/>
            <person name="Jeffries C.D."/>
            <person name="Brambilla E."/>
            <person name="Yasawong M."/>
            <person name="Rohde M."/>
            <person name="Pukall R."/>
            <person name="Spring S."/>
            <person name="Goker M."/>
            <person name="Woyke T."/>
            <person name="Bristow J."/>
            <person name="Eisen J.A."/>
            <person name="Markowitz V."/>
            <person name="Hugenholtz P."/>
            <person name="Kyrpides N.C."/>
            <person name="Klenk H.P."/>
        </authorList>
    </citation>
    <scope>NUCLEOTIDE SEQUENCE [LARGE SCALE GENOMIC DNA]</scope>
    <source>
        <strain evidence="2">ATCC 51220 / DSM 2926 / LMG 16218 / CuHBu1</strain>
        <plasmid evidence="2">pILYOP01</plasmid>
    </source>
</reference>
<organism evidence="1 2">
    <name type="scientific">Ilyobacter polytropus (strain ATCC 51220 / DSM 2926 / LMG 16218 / CuHBu1)</name>
    <dbReference type="NCBI Taxonomy" id="572544"/>
    <lineage>
        <taxon>Bacteria</taxon>
        <taxon>Fusobacteriati</taxon>
        <taxon>Fusobacteriota</taxon>
        <taxon>Fusobacteriia</taxon>
        <taxon>Fusobacteriales</taxon>
        <taxon>Fusobacteriaceae</taxon>
        <taxon>Ilyobacter</taxon>
    </lineage>
</organism>
<dbReference type="EMBL" id="CP002282">
    <property type="protein sequence ID" value="ADO84059.1"/>
    <property type="molecule type" value="Genomic_DNA"/>
</dbReference>
<evidence type="ECO:0000313" key="2">
    <source>
        <dbReference type="Proteomes" id="UP000006875"/>
    </source>
</evidence>
<keyword evidence="1" id="KW-0614">Plasmid</keyword>
<evidence type="ECO:0000313" key="1">
    <source>
        <dbReference type="EMBL" id="ADO84059.1"/>
    </source>
</evidence>
<proteinExistence type="predicted"/>
<evidence type="ECO:0008006" key="3">
    <source>
        <dbReference type="Google" id="ProtNLM"/>
    </source>
</evidence>
<dbReference type="Proteomes" id="UP000006875">
    <property type="component" value="Plasmid pILYOP01"/>
</dbReference>
<dbReference type="HOGENOM" id="CLU_623895_0_0_0"/>